<accession>A0AA38RGT3</accession>
<proteinExistence type="predicted"/>
<dbReference type="PANTHER" id="PTHR42909:SF1">
    <property type="entry name" value="CARBOHYDRATE KINASE PFKB DOMAIN-CONTAINING PROTEIN"/>
    <property type="match status" value="1"/>
</dbReference>
<evidence type="ECO:0000256" key="1">
    <source>
        <dbReference type="ARBA" id="ARBA00022723"/>
    </source>
</evidence>
<dbReference type="Pfam" id="PF00294">
    <property type="entry name" value="PfkB"/>
    <property type="match status" value="2"/>
</dbReference>
<dbReference type="GO" id="GO:0005737">
    <property type="term" value="C:cytoplasm"/>
    <property type="evidence" value="ECO:0007669"/>
    <property type="project" value="TreeGrafter"/>
</dbReference>
<keyword evidence="1" id="KW-0479">Metal-binding</keyword>
<dbReference type="AlphaFoldDB" id="A0AA38RGT3"/>
<name>A0AA38RGT3_9PEZI</name>
<dbReference type="InterPro" id="IPR011611">
    <property type="entry name" value="PfkB_dom"/>
</dbReference>
<feature type="domain" description="Carbohydrate kinase PfkB" evidence="2">
    <location>
        <begin position="315"/>
        <end position="368"/>
    </location>
</feature>
<dbReference type="CDD" id="cd01941">
    <property type="entry name" value="YeiC_kinase_like"/>
    <property type="match status" value="1"/>
</dbReference>
<dbReference type="GO" id="GO:0016798">
    <property type="term" value="F:hydrolase activity, acting on glycosyl bonds"/>
    <property type="evidence" value="ECO:0007669"/>
    <property type="project" value="TreeGrafter"/>
</dbReference>
<comment type="caution">
    <text evidence="3">The sequence shown here is derived from an EMBL/GenBank/DDBJ whole genome shotgun (WGS) entry which is preliminary data.</text>
</comment>
<keyword evidence="4" id="KW-1185">Reference proteome</keyword>
<dbReference type="PANTHER" id="PTHR42909">
    <property type="entry name" value="ZGC:136858"/>
    <property type="match status" value="1"/>
</dbReference>
<dbReference type="Gene3D" id="3.40.1190.20">
    <property type="match status" value="1"/>
</dbReference>
<dbReference type="SUPFAM" id="SSF53613">
    <property type="entry name" value="Ribokinase-like"/>
    <property type="match status" value="1"/>
</dbReference>
<dbReference type="GO" id="GO:0004730">
    <property type="term" value="F:pseudouridylate synthase activity"/>
    <property type="evidence" value="ECO:0007669"/>
    <property type="project" value="TreeGrafter"/>
</dbReference>
<organism evidence="3 4">
    <name type="scientific">Coniochaeta hoffmannii</name>
    <dbReference type="NCBI Taxonomy" id="91930"/>
    <lineage>
        <taxon>Eukaryota</taxon>
        <taxon>Fungi</taxon>
        <taxon>Dikarya</taxon>
        <taxon>Ascomycota</taxon>
        <taxon>Pezizomycotina</taxon>
        <taxon>Sordariomycetes</taxon>
        <taxon>Sordariomycetidae</taxon>
        <taxon>Coniochaetales</taxon>
        <taxon>Coniochaetaceae</taxon>
        <taxon>Coniochaeta</taxon>
    </lineage>
</organism>
<dbReference type="InterPro" id="IPR029056">
    <property type="entry name" value="Ribokinase-like"/>
</dbReference>
<sequence length="470" mass="50805">MYTSNPARITHSVGGVGHNVALAAQRFGAGSVKVKLCSVVGDDVAGSTVLNAMRNSHLSTSGIRKVSAKEDRFARTAQYVSVNDSEKSLVVAMADMDLISSYPYSDQHWIDVIHHAEPKCLVVDANLSGDTIQSILSVAGGIKTVFEPVSVAKSTRLFGGPKRLGVYPNHLVDLATPNIYELSAMYDAALERGYFHDAPDWAEVIDRFNLRSGDVDYQGHFERMMAGLSDEVKAAGIPQKLLHLLPYIPSIVVKLGDQGCILAEIMAPDDERLLRSWAPGEKTGDIRPQPYVLSRAVSGVRDGGVGGVFMRHSRPQKASDIVSVNGVGDTFLGVLVAGLARGVKVHKMIHTAQLAAVMTLGSSEAVSPDLRKLHRWASRKNASWWVEGWRSTAPAREMRSSLPQGIEPSDTESVEVMTLDDVGIVDGWAETEAEARAGDIVESDSGTAKGQRWGSFARRVLDDASSMTRK</sequence>
<feature type="domain" description="Carbohydrate kinase PfkB" evidence="2">
    <location>
        <begin position="5"/>
        <end position="190"/>
    </location>
</feature>
<protein>
    <submittedName>
        <fullName evidence="3">IdgA domain-containing protein</fullName>
    </submittedName>
</protein>
<evidence type="ECO:0000313" key="3">
    <source>
        <dbReference type="EMBL" id="KAJ9145251.1"/>
    </source>
</evidence>
<dbReference type="GO" id="GO:0046872">
    <property type="term" value="F:metal ion binding"/>
    <property type="evidence" value="ECO:0007669"/>
    <property type="project" value="UniProtKB-KW"/>
</dbReference>
<gene>
    <name evidence="3" type="ORF">NKR19_g6124</name>
</gene>
<dbReference type="Proteomes" id="UP001174691">
    <property type="component" value="Unassembled WGS sequence"/>
</dbReference>
<evidence type="ECO:0000313" key="4">
    <source>
        <dbReference type="Proteomes" id="UP001174691"/>
    </source>
</evidence>
<reference evidence="3" key="1">
    <citation type="submission" date="2022-07" db="EMBL/GenBank/DDBJ databases">
        <title>Fungi with potential for degradation of polypropylene.</title>
        <authorList>
            <person name="Gostincar C."/>
        </authorList>
    </citation>
    <scope>NUCLEOTIDE SEQUENCE</scope>
    <source>
        <strain evidence="3">EXF-13287</strain>
    </source>
</reference>
<evidence type="ECO:0000259" key="2">
    <source>
        <dbReference type="Pfam" id="PF00294"/>
    </source>
</evidence>
<dbReference type="EMBL" id="JANBVN010000091">
    <property type="protein sequence ID" value="KAJ9145251.1"/>
    <property type="molecule type" value="Genomic_DNA"/>
</dbReference>